<proteinExistence type="inferred from homology"/>
<protein>
    <recommendedName>
        <fullName evidence="4">Short-chain dehydrogenase/reductase SDR</fullName>
    </recommendedName>
</protein>
<sequence>ILALVNNSGIAIGGPLLHQKTKDFEKQIDVNLNGMFRVIKHFAPLCGAQKNNKFKKGVIFNISSISGKLAVPGTGAYSASKFGVEGLSHSLRRELLRYAIDVVIIGPGPIRSKIFNKVDRKFFNSLKKTDYSSAAKSVLKRNKEMLKISLPAEDVGKLIYDALHSFNRKTRYTITPNRLKYWTIPRLLPDRVLDGYFKKNIT</sequence>
<evidence type="ECO:0000313" key="3">
    <source>
        <dbReference type="EMBL" id="SVA03169.1"/>
    </source>
</evidence>
<dbReference type="InterPro" id="IPR036291">
    <property type="entry name" value="NAD(P)-bd_dom_sf"/>
</dbReference>
<dbReference type="PANTHER" id="PTHR44169">
    <property type="entry name" value="NADPH-DEPENDENT 1-ACYLDIHYDROXYACETONE PHOSPHATE REDUCTASE"/>
    <property type="match status" value="1"/>
</dbReference>
<evidence type="ECO:0008006" key="4">
    <source>
        <dbReference type="Google" id="ProtNLM"/>
    </source>
</evidence>
<dbReference type="PROSITE" id="PS00061">
    <property type="entry name" value="ADH_SHORT"/>
    <property type="match status" value="1"/>
</dbReference>
<evidence type="ECO:0000256" key="2">
    <source>
        <dbReference type="ARBA" id="ARBA00023002"/>
    </source>
</evidence>
<dbReference type="PANTHER" id="PTHR44169:SF6">
    <property type="entry name" value="NADPH-DEPENDENT 1-ACYLDIHYDROXYACETONE PHOSPHATE REDUCTASE"/>
    <property type="match status" value="1"/>
</dbReference>
<dbReference type="PRINTS" id="PR01167">
    <property type="entry name" value="INSADHFAMILY"/>
</dbReference>
<dbReference type="InterPro" id="IPR020904">
    <property type="entry name" value="Sc_DH/Rdtase_CS"/>
</dbReference>
<reference evidence="3" key="1">
    <citation type="submission" date="2018-05" db="EMBL/GenBank/DDBJ databases">
        <authorList>
            <person name="Lanie J.A."/>
            <person name="Ng W.-L."/>
            <person name="Kazmierczak K.M."/>
            <person name="Andrzejewski T.M."/>
            <person name="Davidsen T.M."/>
            <person name="Wayne K.J."/>
            <person name="Tettelin H."/>
            <person name="Glass J.I."/>
            <person name="Rusch D."/>
            <person name="Podicherti R."/>
            <person name="Tsui H.-C.T."/>
            <person name="Winkler M.E."/>
        </authorList>
    </citation>
    <scope>NUCLEOTIDE SEQUENCE</scope>
</reference>
<dbReference type="SUPFAM" id="SSF51735">
    <property type="entry name" value="NAD(P)-binding Rossmann-fold domains"/>
    <property type="match status" value="1"/>
</dbReference>
<dbReference type="PRINTS" id="PR00080">
    <property type="entry name" value="SDRFAMILY"/>
</dbReference>
<name>A0A381SIA7_9ZZZZ</name>
<dbReference type="EMBL" id="UINC01003080">
    <property type="protein sequence ID" value="SVA03169.1"/>
    <property type="molecule type" value="Genomic_DNA"/>
</dbReference>
<gene>
    <name evidence="3" type="ORF">METZ01_LOCUS56023</name>
</gene>
<dbReference type="Gene3D" id="3.40.50.720">
    <property type="entry name" value="NAD(P)-binding Rossmann-like Domain"/>
    <property type="match status" value="1"/>
</dbReference>
<dbReference type="InterPro" id="IPR002347">
    <property type="entry name" value="SDR_fam"/>
</dbReference>
<dbReference type="GO" id="GO:0016491">
    <property type="term" value="F:oxidoreductase activity"/>
    <property type="evidence" value="ECO:0007669"/>
    <property type="project" value="UniProtKB-KW"/>
</dbReference>
<organism evidence="3">
    <name type="scientific">marine metagenome</name>
    <dbReference type="NCBI Taxonomy" id="408172"/>
    <lineage>
        <taxon>unclassified sequences</taxon>
        <taxon>metagenomes</taxon>
        <taxon>ecological metagenomes</taxon>
    </lineage>
</organism>
<accession>A0A381SIA7</accession>
<comment type="similarity">
    <text evidence="1">Belongs to the short-chain dehydrogenases/reductases (SDR) family.</text>
</comment>
<dbReference type="Pfam" id="PF00106">
    <property type="entry name" value="adh_short"/>
    <property type="match status" value="1"/>
</dbReference>
<dbReference type="AlphaFoldDB" id="A0A381SIA7"/>
<evidence type="ECO:0000256" key="1">
    <source>
        <dbReference type="ARBA" id="ARBA00006484"/>
    </source>
</evidence>
<feature type="non-terminal residue" evidence="3">
    <location>
        <position position="1"/>
    </location>
</feature>
<keyword evidence="2" id="KW-0560">Oxidoreductase</keyword>